<accession>A0A6J5H300</accession>
<reference evidence="1 2" key="1">
    <citation type="submission" date="2020-04" db="EMBL/GenBank/DDBJ databases">
        <authorList>
            <person name="De Canck E."/>
        </authorList>
    </citation>
    <scope>NUCLEOTIDE SEQUENCE [LARGE SCALE GENOMIC DNA]</scope>
    <source>
        <strain evidence="1 2">LMG 27177</strain>
    </source>
</reference>
<dbReference type="EMBL" id="CADIKI010000043">
    <property type="protein sequence ID" value="CAB3810748.1"/>
    <property type="molecule type" value="Genomic_DNA"/>
</dbReference>
<evidence type="ECO:0000313" key="2">
    <source>
        <dbReference type="Proteomes" id="UP000494252"/>
    </source>
</evidence>
<proteinExistence type="predicted"/>
<dbReference type="Proteomes" id="UP000494252">
    <property type="component" value="Unassembled WGS sequence"/>
</dbReference>
<dbReference type="AlphaFoldDB" id="A0A6J5H300"/>
<organism evidence="1 2">
    <name type="scientific">Paraburkholderia fynbosensis</name>
    <dbReference type="NCBI Taxonomy" id="1200993"/>
    <lineage>
        <taxon>Bacteria</taxon>
        <taxon>Pseudomonadati</taxon>
        <taxon>Pseudomonadota</taxon>
        <taxon>Betaproteobacteria</taxon>
        <taxon>Burkholderiales</taxon>
        <taxon>Burkholderiaceae</taxon>
        <taxon>Paraburkholderia</taxon>
    </lineage>
</organism>
<sequence length="67" mass="7633">MAGLLRSSRRAASTELSRKRMQLVRCRTAQILSIENLHSRQTGQRMTGEVIRHLSDEQVNALGLRLM</sequence>
<name>A0A6J5H300_9BURK</name>
<gene>
    <name evidence="1" type="ORF">LMG27177_07433</name>
</gene>
<evidence type="ECO:0000313" key="1">
    <source>
        <dbReference type="EMBL" id="CAB3810748.1"/>
    </source>
</evidence>
<protein>
    <submittedName>
        <fullName evidence="1">Uncharacterized protein</fullName>
    </submittedName>
</protein>
<keyword evidence="2" id="KW-1185">Reference proteome</keyword>